<proteinExistence type="predicted"/>
<keyword evidence="1" id="KW-0227">DNA damage</keyword>
<keyword evidence="1" id="KW-0742">SOS response</keyword>
<dbReference type="GO" id="GO:0006302">
    <property type="term" value="P:double-strand break repair"/>
    <property type="evidence" value="ECO:0007669"/>
    <property type="project" value="TreeGrafter"/>
</dbReference>
<dbReference type="GO" id="GO:0009432">
    <property type="term" value="P:SOS response"/>
    <property type="evidence" value="ECO:0007669"/>
    <property type="project" value="UniProtKB-KW"/>
</dbReference>
<dbReference type="InterPro" id="IPR003959">
    <property type="entry name" value="ATPase_AAA_core"/>
</dbReference>
<accession>A0AAD1AF24</accession>
<evidence type="ECO:0000313" key="3">
    <source>
        <dbReference type="EMBL" id="AZZ56242.1"/>
    </source>
</evidence>
<sequence>MLRPTRGGVVSSAIDRVQRSIPVSRIHAQNFRSFRDVDVQLGPLTVLVGPNGSGKSNLLKVLQFISTAARFDLDVALSQWGGFDHVLRQSTRAQAQSVELEIEGQVTRLASENAPDHYRLLVTRKKNGELTRTEELAFKRLEGRGRRIKVRDSAVTIEAGELQTQRNLASRTTTGLGALAQFAQDEVGPQPAAYVRFLTSMRVLEPDVAAAREPSRYSEGRLADDAHNLASALANLQAASTDAFAALVSDLAACLPGLERIELAPIGGAGRAFVVQLHERGVRRPIELADASYGTVRLLALLVALHEPDPPAFTAIEELDHGLHPYALEVLVDRMRAASAKTQILAATHSPTLVNRLEPHEVLIAERDYETGESIIPARNAEEIASAIRSTVDEDSGSSRGIGELWFAGALGGVPA</sequence>
<dbReference type="GO" id="GO:0016887">
    <property type="term" value="F:ATP hydrolysis activity"/>
    <property type="evidence" value="ECO:0007669"/>
    <property type="project" value="InterPro"/>
</dbReference>
<dbReference type="Gene3D" id="3.40.50.300">
    <property type="entry name" value="P-loop containing nucleotide triphosphate hydrolases"/>
    <property type="match status" value="2"/>
</dbReference>
<feature type="domain" description="ATPase AAA-type core" evidence="2">
    <location>
        <begin position="44"/>
        <end position="355"/>
    </location>
</feature>
<dbReference type="Proteomes" id="UP000283946">
    <property type="component" value="Chromosome"/>
</dbReference>
<dbReference type="InterPro" id="IPR014555">
    <property type="entry name" value="RecF-like"/>
</dbReference>
<dbReference type="SUPFAM" id="SSF52540">
    <property type="entry name" value="P-loop containing nucleoside triphosphate hydrolases"/>
    <property type="match status" value="1"/>
</dbReference>
<evidence type="ECO:0000256" key="1">
    <source>
        <dbReference type="ARBA" id="ARBA00023236"/>
    </source>
</evidence>
<protein>
    <submittedName>
        <fullName evidence="3">ATPase</fullName>
    </submittedName>
</protein>
<reference evidence="3 4" key="1">
    <citation type="submission" date="2018-03" db="EMBL/GenBank/DDBJ databases">
        <title>Bacteriophage NCPPB3778 and a type I-E CRISPR drive the evolution of the US Biological Select Agent, Rathayibacter toxicus.</title>
        <authorList>
            <person name="Davis E.W.II."/>
            <person name="Tabima J.F."/>
            <person name="Weisberg A.J."/>
            <person name="Dantas Lopes L."/>
            <person name="Wiseman M.S."/>
            <person name="Wiseman M.S."/>
            <person name="Pupko T."/>
            <person name="Belcher M.S."/>
            <person name="Sechler A.J."/>
            <person name="Tancos M.A."/>
            <person name="Schroeder B.K."/>
            <person name="Murray T.D."/>
            <person name="Luster D.G."/>
            <person name="Schneider W.L."/>
            <person name="Rogers E."/>
            <person name="Andreote F.D."/>
            <person name="Grunwald N.J."/>
            <person name="Putnam M.L."/>
            <person name="Chang J.H."/>
        </authorList>
    </citation>
    <scope>NUCLEOTIDE SEQUENCE [LARGE SCALE GENOMIC DNA]</scope>
    <source>
        <strain evidence="3 4">NCCPB 2253</strain>
    </source>
</reference>
<evidence type="ECO:0000313" key="4">
    <source>
        <dbReference type="Proteomes" id="UP000283946"/>
    </source>
</evidence>
<dbReference type="Pfam" id="PF13304">
    <property type="entry name" value="AAA_21"/>
    <property type="match status" value="1"/>
</dbReference>
<name>A0AAD1AF24_9MICO</name>
<dbReference type="PANTHER" id="PTHR32182">
    <property type="entry name" value="DNA REPLICATION AND REPAIR PROTEIN RECF"/>
    <property type="match status" value="1"/>
</dbReference>
<dbReference type="AlphaFoldDB" id="A0AAD1AF24"/>
<dbReference type="GO" id="GO:0000731">
    <property type="term" value="P:DNA synthesis involved in DNA repair"/>
    <property type="evidence" value="ECO:0007669"/>
    <property type="project" value="TreeGrafter"/>
</dbReference>
<organism evidence="3 4">
    <name type="scientific">Rathayibacter iranicus</name>
    <dbReference type="NCBI Taxonomy" id="59737"/>
    <lineage>
        <taxon>Bacteria</taxon>
        <taxon>Bacillati</taxon>
        <taxon>Actinomycetota</taxon>
        <taxon>Actinomycetes</taxon>
        <taxon>Micrococcales</taxon>
        <taxon>Microbacteriaceae</taxon>
        <taxon>Rathayibacter</taxon>
    </lineage>
</organism>
<gene>
    <name evidence="3" type="ORF">C7V51_10370</name>
</gene>
<dbReference type="EMBL" id="CP028130">
    <property type="protein sequence ID" value="AZZ56242.1"/>
    <property type="molecule type" value="Genomic_DNA"/>
</dbReference>
<dbReference type="GO" id="GO:0005524">
    <property type="term" value="F:ATP binding"/>
    <property type="evidence" value="ECO:0007669"/>
    <property type="project" value="InterPro"/>
</dbReference>
<dbReference type="PANTHER" id="PTHR32182:SF22">
    <property type="entry name" value="ATP-DEPENDENT ENDONUCLEASE, OLD FAMILY-RELATED"/>
    <property type="match status" value="1"/>
</dbReference>
<dbReference type="KEGG" id="ria:C7V51_10370"/>
<evidence type="ECO:0000259" key="2">
    <source>
        <dbReference type="Pfam" id="PF13304"/>
    </source>
</evidence>
<dbReference type="PIRSF" id="PIRSF029347">
    <property type="entry name" value="RecF"/>
    <property type="match status" value="1"/>
</dbReference>
<dbReference type="InterPro" id="IPR027417">
    <property type="entry name" value="P-loop_NTPase"/>
</dbReference>